<keyword evidence="1" id="KW-1133">Transmembrane helix</keyword>
<dbReference type="EMBL" id="MNPL01024751">
    <property type="protein sequence ID" value="OQR68428.1"/>
    <property type="molecule type" value="Genomic_DNA"/>
</dbReference>
<feature type="non-terminal residue" evidence="2">
    <location>
        <position position="1"/>
    </location>
</feature>
<keyword evidence="1" id="KW-0472">Membrane</keyword>
<organism evidence="2 3">
    <name type="scientific">Tropilaelaps mercedesae</name>
    <dbReference type="NCBI Taxonomy" id="418985"/>
    <lineage>
        <taxon>Eukaryota</taxon>
        <taxon>Metazoa</taxon>
        <taxon>Ecdysozoa</taxon>
        <taxon>Arthropoda</taxon>
        <taxon>Chelicerata</taxon>
        <taxon>Arachnida</taxon>
        <taxon>Acari</taxon>
        <taxon>Parasitiformes</taxon>
        <taxon>Mesostigmata</taxon>
        <taxon>Gamasina</taxon>
        <taxon>Dermanyssoidea</taxon>
        <taxon>Laelapidae</taxon>
        <taxon>Tropilaelaps</taxon>
    </lineage>
</organism>
<dbReference type="InParanoid" id="A0A1V9X4V6"/>
<dbReference type="AlphaFoldDB" id="A0A1V9X4V6"/>
<evidence type="ECO:0000313" key="2">
    <source>
        <dbReference type="EMBL" id="OQR68428.1"/>
    </source>
</evidence>
<feature type="transmembrane region" description="Helical" evidence="1">
    <location>
        <begin position="50"/>
        <end position="71"/>
    </location>
</feature>
<protein>
    <submittedName>
        <fullName evidence="2">Uncharacterized protein</fullName>
    </submittedName>
</protein>
<proteinExistence type="predicted"/>
<accession>A0A1V9X4V6</accession>
<name>A0A1V9X4V6_9ACAR</name>
<keyword evidence="1" id="KW-0812">Transmembrane</keyword>
<comment type="caution">
    <text evidence="2">The sequence shown here is derived from an EMBL/GenBank/DDBJ whole genome shotgun (WGS) entry which is preliminary data.</text>
</comment>
<sequence length="98" mass="11162">RIARGSDCNPREYAQWQTKNAKVQVNQKREKIFFEQKEKMPSHGADLGHVLQQLGLFALVLLMFVCHLHAVNLDSTSVDDDINGVWVPLEQSLFGQNL</sequence>
<evidence type="ECO:0000313" key="3">
    <source>
        <dbReference type="Proteomes" id="UP000192247"/>
    </source>
</evidence>
<reference evidence="2 3" key="1">
    <citation type="journal article" date="2017" name="Gigascience">
        <title>Draft genome of the honey bee ectoparasitic mite, Tropilaelaps mercedesae, is shaped by the parasitic life history.</title>
        <authorList>
            <person name="Dong X."/>
            <person name="Armstrong S.D."/>
            <person name="Xia D."/>
            <person name="Makepeace B.L."/>
            <person name="Darby A.C."/>
            <person name="Kadowaki T."/>
        </authorList>
    </citation>
    <scope>NUCLEOTIDE SEQUENCE [LARGE SCALE GENOMIC DNA]</scope>
    <source>
        <strain evidence="2">Wuxi-XJTLU</strain>
    </source>
</reference>
<dbReference type="Proteomes" id="UP000192247">
    <property type="component" value="Unassembled WGS sequence"/>
</dbReference>
<keyword evidence="3" id="KW-1185">Reference proteome</keyword>
<evidence type="ECO:0000256" key="1">
    <source>
        <dbReference type="SAM" id="Phobius"/>
    </source>
</evidence>
<feature type="non-terminal residue" evidence="2">
    <location>
        <position position="98"/>
    </location>
</feature>
<gene>
    <name evidence="2" type="ORF">BIW11_12921</name>
</gene>